<accession>A0A4R2K6N9</accession>
<feature type="region of interest" description="Disordered" evidence="2">
    <location>
        <begin position="251"/>
        <end position="390"/>
    </location>
</feature>
<keyword evidence="5" id="KW-1185">Reference proteome</keyword>
<dbReference type="InterPro" id="IPR000030">
    <property type="entry name" value="PPE_dom"/>
</dbReference>
<organism evidence="4 5">
    <name type="scientific">Actinocrispum wychmicini</name>
    <dbReference type="NCBI Taxonomy" id="1213861"/>
    <lineage>
        <taxon>Bacteria</taxon>
        <taxon>Bacillati</taxon>
        <taxon>Actinomycetota</taxon>
        <taxon>Actinomycetes</taxon>
        <taxon>Pseudonocardiales</taxon>
        <taxon>Pseudonocardiaceae</taxon>
        <taxon>Actinocrispum</taxon>
    </lineage>
</organism>
<gene>
    <name evidence="4" type="ORF">EV192_1011381</name>
</gene>
<dbReference type="Proteomes" id="UP000295680">
    <property type="component" value="Unassembled WGS sequence"/>
</dbReference>
<comment type="caution">
    <text evidence="4">The sequence shown here is derived from an EMBL/GenBank/DDBJ whole genome shotgun (WGS) entry which is preliminary data.</text>
</comment>
<sequence>MTREELDITRWRGFSHAELYTQLQNGPGAGASAEPAARWSALSAALHDIGQDLQKAVAQAEASWSGKAANAAFAQLSDIATWAGPAATDAAAMQASVEQQAEHVARVRAAMPAPGSTPKPDPALAPVQQLIDLQSDHEPIERATSEAARKAFEAMVMYQNDTTTTADALPSFPEPPDTAGHHGNRGHNLLNILDLVPSTTQVSSAPAAAPVEPAEPPQRFSGHLPREAVAQAGFAGPMAPEIELRVPTLAAPPPESPMTGMAPLAPVAPTRQQDSDNSRRLSAGPKVPAAASGSMMENVPMVPGGGGSVSPSATTPTTAASVGGGGGADRAIPRRMGEPVMSGWNNPEAVEPVQPRRRRDRREDEKITESVEGAGSEVPPPVIGTGPYRQ</sequence>
<evidence type="ECO:0000313" key="4">
    <source>
        <dbReference type="EMBL" id="TCO65589.1"/>
    </source>
</evidence>
<dbReference type="OrthoDB" id="3682216at2"/>
<name>A0A4R2K6N9_9PSEU</name>
<dbReference type="AlphaFoldDB" id="A0A4R2K6N9"/>
<evidence type="ECO:0000256" key="2">
    <source>
        <dbReference type="SAM" id="MobiDB-lite"/>
    </source>
</evidence>
<dbReference type="Gene3D" id="1.20.1260.20">
    <property type="entry name" value="PPE superfamily"/>
    <property type="match status" value="1"/>
</dbReference>
<dbReference type="Pfam" id="PF00823">
    <property type="entry name" value="PPE"/>
    <property type="match status" value="1"/>
</dbReference>
<feature type="compositionally biased region" description="Low complexity" evidence="2">
    <location>
        <begin position="309"/>
        <end position="321"/>
    </location>
</feature>
<evidence type="ECO:0000259" key="3">
    <source>
        <dbReference type="Pfam" id="PF00823"/>
    </source>
</evidence>
<proteinExistence type="inferred from homology"/>
<evidence type="ECO:0000313" key="5">
    <source>
        <dbReference type="Proteomes" id="UP000295680"/>
    </source>
</evidence>
<feature type="compositionally biased region" description="Low complexity" evidence="2">
    <location>
        <begin position="202"/>
        <end position="212"/>
    </location>
</feature>
<dbReference type="RefSeq" id="WP_132112075.1">
    <property type="nucleotide sequence ID" value="NZ_SLWS01000001.1"/>
</dbReference>
<dbReference type="InterPro" id="IPR038332">
    <property type="entry name" value="PPE_sf"/>
</dbReference>
<protein>
    <submittedName>
        <fullName evidence="4">PPE family protein</fullName>
    </submittedName>
</protein>
<comment type="similarity">
    <text evidence="1">Belongs to the mycobacterial PPE family.</text>
</comment>
<reference evidence="4 5" key="1">
    <citation type="submission" date="2019-03" db="EMBL/GenBank/DDBJ databases">
        <title>Genomic Encyclopedia of Type Strains, Phase IV (KMG-IV): sequencing the most valuable type-strain genomes for metagenomic binning, comparative biology and taxonomic classification.</title>
        <authorList>
            <person name="Goeker M."/>
        </authorList>
    </citation>
    <scope>NUCLEOTIDE SEQUENCE [LARGE SCALE GENOMIC DNA]</scope>
    <source>
        <strain evidence="4 5">DSM 45934</strain>
    </source>
</reference>
<dbReference type="EMBL" id="SLWS01000001">
    <property type="protein sequence ID" value="TCO65589.1"/>
    <property type="molecule type" value="Genomic_DNA"/>
</dbReference>
<evidence type="ECO:0000256" key="1">
    <source>
        <dbReference type="ARBA" id="ARBA00010652"/>
    </source>
</evidence>
<feature type="region of interest" description="Disordered" evidence="2">
    <location>
        <begin position="201"/>
        <end position="221"/>
    </location>
</feature>
<dbReference type="SUPFAM" id="SSF140459">
    <property type="entry name" value="PE/PPE dimer-like"/>
    <property type="match status" value="1"/>
</dbReference>
<feature type="domain" description="PPE" evidence="3">
    <location>
        <begin position="22"/>
        <end position="115"/>
    </location>
</feature>